<sequence>MYPVFLILMKINFVLLLFTGAYYLILKNFTFYNLNRFYLVFGIIFSSLYPFINLTDFFYRNQDNFATVGKVVKSINKEPIIKPQLFVDFYGIIITVIIIGIITFMLRLFIQLYSLYQIHQKTQLDYLNNLKIRILKDKVSPFSFWRTIYINPSIYSKNDLNTILAHEKIHVEQLHTLDILIAELSTVFYWFNPGIWLMKKAIKENIEFITDDKILNSGIDKKEYQYSLLSVNNLKLQTNLVNSFNFSDIKKRISMMNVRKSAKSKIISYVIILPLLLSTCLAFTVSIVNKESIADFTALKPPSDFVNNINKTVYQKEIQKSPKKLTLSVKLLKVSVDSSGVKNSLGLNSISSLTIDEKLGLEDTSEYNPTILIAKLNTISDKLRKNITDLKDVSVDNIKIGITPNAGTANYKIKKIAFINVNNHPEINPQDSSKITYYLNGKILDSKNLDLIKSSDIKKISVQKNKITGTGIMIESN</sequence>
<dbReference type="CDD" id="cd07341">
    <property type="entry name" value="M56_BlaR1_MecR1_like"/>
    <property type="match status" value="1"/>
</dbReference>
<proteinExistence type="predicted"/>
<dbReference type="PANTHER" id="PTHR34978:SF3">
    <property type="entry name" value="SLR0241 PROTEIN"/>
    <property type="match status" value="1"/>
</dbReference>
<reference evidence="3 4" key="1">
    <citation type="submission" date="2016-04" db="EMBL/GenBank/DDBJ databases">
        <authorList>
            <person name="Evans L.H."/>
            <person name="Alamgir A."/>
            <person name="Owens N."/>
            <person name="Weber N.D."/>
            <person name="Virtaneva K."/>
            <person name="Barbian K."/>
            <person name="Babar A."/>
            <person name="Rosenke K."/>
        </authorList>
    </citation>
    <scope>NUCLEOTIDE SEQUENCE [LARGE SCALE GENOMIC DNA]</scope>
    <source>
        <strain evidence="3 4">CCM 8644</strain>
    </source>
</reference>
<feature type="transmembrane region" description="Helical" evidence="1">
    <location>
        <begin position="89"/>
        <end position="110"/>
    </location>
</feature>
<dbReference type="EMBL" id="LWHJ01000011">
    <property type="protein sequence ID" value="OAQ42329.1"/>
    <property type="molecule type" value="Genomic_DNA"/>
</dbReference>
<keyword evidence="1" id="KW-1133">Transmembrane helix</keyword>
<feature type="domain" description="Peptidase M56" evidence="2">
    <location>
        <begin position="68"/>
        <end position="256"/>
    </location>
</feature>
<dbReference type="Pfam" id="PF05569">
    <property type="entry name" value="Peptidase_M56"/>
    <property type="match status" value="1"/>
</dbReference>
<protein>
    <recommendedName>
        <fullName evidence="2">Peptidase M56 domain-containing protein</fullName>
    </recommendedName>
</protein>
<dbReference type="PANTHER" id="PTHR34978">
    <property type="entry name" value="POSSIBLE SENSOR-TRANSDUCER PROTEIN BLAR"/>
    <property type="match status" value="1"/>
</dbReference>
<evidence type="ECO:0000313" key="3">
    <source>
        <dbReference type="EMBL" id="OAQ42329.1"/>
    </source>
</evidence>
<evidence type="ECO:0000256" key="1">
    <source>
        <dbReference type="SAM" id="Phobius"/>
    </source>
</evidence>
<name>A0A179DP52_9SPHI</name>
<dbReference type="AlphaFoldDB" id="A0A179DP52"/>
<reference evidence="3 4" key="2">
    <citation type="submission" date="2016-06" db="EMBL/GenBank/DDBJ databases">
        <title>Pedobacter psychrophilus sp. nov., isolated from Antarctic fragmentary rock.</title>
        <authorList>
            <person name="Svec P."/>
        </authorList>
    </citation>
    <scope>NUCLEOTIDE SEQUENCE [LARGE SCALE GENOMIC DNA]</scope>
    <source>
        <strain evidence="3 4">CCM 8644</strain>
    </source>
</reference>
<evidence type="ECO:0000259" key="2">
    <source>
        <dbReference type="Pfam" id="PF05569"/>
    </source>
</evidence>
<keyword evidence="4" id="KW-1185">Reference proteome</keyword>
<organism evidence="3 4">
    <name type="scientific">Pedobacter psychrophilus</name>
    <dbReference type="NCBI Taxonomy" id="1826909"/>
    <lineage>
        <taxon>Bacteria</taxon>
        <taxon>Pseudomonadati</taxon>
        <taxon>Bacteroidota</taxon>
        <taxon>Sphingobacteriia</taxon>
        <taxon>Sphingobacteriales</taxon>
        <taxon>Sphingobacteriaceae</taxon>
        <taxon>Pedobacter</taxon>
    </lineage>
</organism>
<keyword evidence="1" id="KW-0812">Transmembrane</keyword>
<feature type="transmembrane region" description="Helical" evidence="1">
    <location>
        <begin position="266"/>
        <end position="288"/>
    </location>
</feature>
<keyword evidence="1" id="KW-0472">Membrane</keyword>
<dbReference type="InterPro" id="IPR052173">
    <property type="entry name" value="Beta-lactam_resp_regulator"/>
</dbReference>
<feature type="transmembrane region" description="Helical" evidence="1">
    <location>
        <begin position="6"/>
        <end position="25"/>
    </location>
</feature>
<comment type="caution">
    <text evidence="3">The sequence shown here is derived from an EMBL/GenBank/DDBJ whole genome shotgun (WGS) entry which is preliminary data.</text>
</comment>
<feature type="transmembrane region" description="Helical" evidence="1">
    <location>
        <begin position="37"/>
        <end position="59"/>
    </location>
</feature>
<gene>
    <name evidence="3" type="ORF">A5893_04255</name>
</gene>
<evidence type="ECO:0000313" key="4">
    <source>
        <dbReference type="Proteomes" id="UP000078459"/>
    </source>
</evidence>
<dbReference type="Proteomes" id="UP000078459">
    <property type="component" value="Unassembled WGS sequence"/>
</dbReference>
<dbReference type="STRING" id="1826909.A5893_04255"/>
<dbReference type="InterPro" id="IPR008756">
    <property type="entry name" value="Peptidase_M56"/>
</dbReference>
<accession>A0A179DP52</accession>